<dbReference type="EMBL" id="JAKFGM010000001">
    <property type="protein sequence ID" value="MCF2514228.1"/>
    <property type="molecule type" value="Genomic_DNA"/>
</dbReference>
<evidence type="ECO:0008006" key="3">
    <source>
        <dbReference type="Google" id="ProtNLM"/>
    </source>
</evidence>
<reference evidence="1" key="1">
    <citation type="submission" date="2022-01" db="EMBL/GenBank/DDBJ databases">
        <authorList>
            <person name="Jo J.-H."/>
            <person name="Im W.-T."/>
        </authorList>
    </citation>
    <scope>NUCLEOTIDE SEQUENCE</scope>
    <source>
        <strain evidence="1">G124</strain>
    </source>
</reference>
<dbReference type="SUPFAM" id="SSF53807">
    <property type="entry name" value="Helical backbone' metal receptor"/>
    <property type="match status" value="1"/>
</dbReference>
<keyword evidence="2" id="KW-1185">Reference proteome</keyword>
<evidence type="ECO:0000313" key="2">
    <source>
        <dbReference type="Proteomes" id="UP001139410"/>
    </source>
</evidence>
<evidence type="ECO:0000313" key="1">
    <source>
        <dbReference type="EMBL" id="MCF2514228.1"/>
    </source>
</evidence>
<dbReference type="RefSeq" id="WP_235066706.1">
    <property type="nucleotide sequence ID" value="NZ_JAKFGM010000001.1"/>
</dbReference>
<sequence length="249" mass="27037">MSAFASLLTASAAIRVASLNMCADEYLLLLARPAEVASVSRLSRDPSDSSLWRIGRRFPGNRGDLESALPSRPNLLLTMGGGGRATISIARRMGLQTLDLPFPATIDDVERNLDRVAAALGDIRRAIPWRRTLAALRRSQSPPADAIFLGAGGNSVAATSLEAQWMLLAGLRQRMLPGGRASLELLATKPPAVVLRSSYRRNERSLGQSWLDHPLARPRQSRTLVTDGRPWTCAGPLMVNEIARLRSPK</sequence>
<dbReference type="Proteomes" id="UP001139410">
    <property type="component" value="Unassembled WGS sequence"/>
</dbReference>
<name>A0A9X1QI86_9SPHN</name>
<gene>
    <name evidence="1" type="ORF">LVY65_03980</name>
</gene>
<proteinExistence type="predicted"/>
<comment type="caution">
    <text evidence="1">The sequence shown here is derived from an EMBL/GenBank/DDBJ whole genome shotgun (WGS) entry which is preliminary data.</text>
</comment>
<dbReference type="Gene3D" id="3.40.50.1980">
    <property type="entry name" value="Nitrogenase molybdenum iron protein domain"/>
    <property type="match status" value="1"/>
</dbReference>
<accession>A0A9X1QI86</accession>
<organism evidence="1 2">
    <name type="scientific">Sphingomonas cremea</name>
    <dbReference type="NCBI Taxonomy" id="2904799"/>
    <lineage>
        <taxon>Bacteria</taxon>
        <taxon>Pseudomonadati</taxon>
        <taxon>Pseudomonadota</taxon>
        <taxon>Alphaproteobacteria</taxon>
        <taxon>Sphingomonadales</taxon>
        <taxon>Sphingomonadaceae</taxon>
        <taxon>Sphingomonas</taxon>
    </lineage>
</organism>
<dbReference type="AlphaFoldDB" id="A0A9X1QI86"/>
<protein>
    <recommendedName>
        <fullName evidence="3">ABC transporter substrate-binding protein</fullName>
    </recommendedName>
</protein>